<gene>
    <name evidence="1" type="ORF">HMPREF0080_01579</name>
</gene>
<name>G9YIT5_9FIRM</name>
<dbReference type="AlphaFoldDB" id="G9YIT5"/>
<dbReference type="STRING" id="861450.HMPREF0080_01579"/>
<evidence type="ECO:0000313" key="1">
    <source>
        <dbReference type="EMBL" id="EHM39228.1"/>
    </source>
</evidence>
<reference evidence="1 2" key="1">
    <citation type="submission" date="2011-08" db="EMBL/GenBank/DDBJ databases">
        <authorList>
            <person name="Weinstock G."/>
            <person name="Sodergren E."/>
            <person name="Clifton S."/>
            <person name="Fulton L."/>
            <person name="Fulton B."/>
            <person name="Courtney L."/>
            <person name="Fronick C."/>
            <person name="Harrison M."/>
            <person name="Strong C."/>
            <person name="Farmer C."/>
            <person name="Delahaunty K."/>
            <person name="Markovic C."/>
            <person name="Hall O."/>
            <person name="Minx P."/>
            <person name="Tomlinson C."/>
            <person name="Mitreva M."/>
            <person name="Hou S."/>
            <person name="Chen J."/>
            <person name="Wollam A."/>
            <person name="Pepin K.H."/>
            <person name="Johnson M."/>
            <person name="Bhonagiri V."/>
            <person name="Zhang X."/>
            <person name="Suruliraj S."/>
            <person name="Warren W."/>
            <person name="Chinwalla A."/>
            <person name="Mardis E.R."/>
            <person name="Wilson R.K."/>
        </authorList>
    </citation>
    <scope>NUCLEOTIDE SEQUENCE [LARGE SCALE GENOMIC DNA]</scope>
    <source>
        <strain evidence="1 2">F0357</strain>
    </source>
</reference>
<protein>
    <submittedName>
        <fullName evidence="1">Uncharacterized protein</fullName>
    </submittedName>
</protein>
<comment type="caution">
    <text evidence="1">The sequence shown here is derived from an EMBL/GenBank/DDBJ whole genome shotgun (WGS) entry which is preliminary data.</text>
</comment>
<proteinExistence type="predicted"/>
<keyword evidence="2" id="KW-1185">Reference proteome</keyword>
<dbReference type="OrthoDB" id="9781491at2"/>
<evidence type="ECO:0000313" key="2">
    <source>
        <dbReference type="Proteomes" id="UP000005481"/>
    </source>
</evidence>
<sequence length="53" mass="5938">MPESAGVQSLKVTRGRCYFIKAAAMNNQAMADSFMIDVEMAQSPVDRGSFWHR</sequence>
<accession>G9YIT5</accession>
<dbReference type="HOGENOM" id="CLU_3057920_0_0_9"/>
<dbReference type="Proteomes" id="UP000005481">
    <property type="component" value="Unassembled WGS sequence"/>
</dbReference>
<dbReference type="RefSeq" id="WP_006790546.1">
    <property type="nucleotide sequence ID" value="NZ_JH417604.1"/>
</dbReference>
<dbReference type="EMBL" id="AGCJ01000071">
    <property type="protein sequence ID" value="EHM39228.1"/>
    <property type="molecule type" value="Genomic_DNA"/>
</dbReference>
<organism evidence="1 2">
    <name type="scientific">Anaeroglobus geminatus F0357</name>
    <dbReference type="NCBI Taxonomy" id="861450"/>
    <lineage>
        <taxon>Bacteria</taxon>
        <taxon>Bacillati</taxon>
        <taxon>Bacillota</taxon>
        <taxon>Negativicutes</taxon>
        <taxon>Veillonellales</taxon>
        <taxon>Veillonellaceae</taxon>
        <taxon>Anaeroglobus</taxon>
    </lineage>
</organism>